<dbReference type="SUPFAM" id="SSF52309">
    <property type="entry name" value="N-(deoxy)ribosyltransferase-like"/>
    <property type="match status" value="1"/>
</dbReference>
<dbReference type="AlphaFoldDB" id="A0A2M7TTC9"/>
<sequence length="137" mass="15782">MDTNRRIVFLAGPMRGIPRPEGLAWRNEIKKLLEPQFKVLHAYRGREDKETFTDPRGAVIRDKSDVMRSDIVIVNDTSPNASMIGTAMEVFFAYSLNKTIIIFGEGHPSDYWLNYHCHIRVKALEEACDIVNRLFID</sequence>
<evidence type="ECO:0000313" key="1">
    <source>
        <dbReference type="EMBL" id="PIZ59466.1"/>
    </source>
</evidence>
<name>A0A2M7TTC9_9BACT</name>
<accession>A0A2M7TTC9</accession>
<gene>
    <name evidence="1" type="ORF">COY20_01925</name>
</gene>
<dbReference type="EMBL" id="PFNX01000042">
    <property type="protein sequence ID" value="PIZ59466.1"/>
    <property type="molecule type" value="Genomic_DNA"/>
</dbReference>
<protein>
    <recommendedName>
        <fullName evidence="3">Nucleoside 2-deoxyribosyltransferase</fullName>
    </recommendedName>
</protein>
<proteinExistence type="predicted"/>
<evidence type="ECO:0000313" key="2">
    <source>
        <dbReference type="Proteomes" id="UP000229336"/>
    </source>
</evidence>
<dbReference type="Proteomes" id="UP000229336">
    <property type="component" value="Unassembled WGS sequence"/>
</dbReference>
<evidence type="ECO:0008006" key="3">
    <source>
        <dbReference type="Google" id="ProtNLM"/>
    </source>
</evidence>
<comment type="caution">
    <text evidence="1">The sequence shown here is derived from an EMBL/GenBank/DDBJ whole genome shotgun (WGS) entry which is preliminary data.</text>
</comment>
<dbReference type="Gene3D" id="3.40.50.450">
    <property type="match status" value="1"/>
</dbReference>
<reference evidence="2" key="1">
    <citation type="submission" date="2017-09" db="EMBL/GenBank/DDBJ databases">
        <title>Depth-based differentiation of microbial function through sediment-hosted aquifers and enrichment of novel symbionts in the deep terrestrial subsurface.</title>
        <authorList>
            <person name="Probst A.J."/>
            <person name="Ladd B."/>
            <person name="Jarett J.K."/>
            <person name="Geller-Mcgrath D.E."/>
            <person name="Sieber C.M.K."/>
            <person name="Emerson J.B."/>
            <person name="Anantharaman K."/>
            <person name="Thomas B.C."/>
            <person name="Malmstrom R."/>
            <person name="Stieglmeier M."/>
            <person name="Klingl A."/>
            <person name="Woyke T."/>
            <person name="Ryan C.M."/>
            <person name="Banfield J.F."/>
        </authorList>
    </citation>
    <scope>NUCLEOTIDE SEQUENCE [LARGE SCALE GENOMIC DNA]</scope>
</reference>
<organism evidence="1 2">
    <name type="scientific">Candidatus Shapirobacteria bacterium CG_4_10_14_0_2_um_filter_40_12</name>
    <dbReference type="NCBI Taxonomy" id="1974871"/>
    <lineage>
        <taxon>Bacteria</taxon>
        <taxon>Candidatus Shapironibacteriota</taxon>
    </lineage>
</organism>